<dbReference type="PANTHER" id="PTHR33973:SF4">
    <property type="entry name" value="OS07G0153300 PROTEIN"/>
    <property type="match status" value="1"/>
</dbReference>
<dbReference type="Pfam" id="PF07103">
    <property type="entry name" value="DUF1365"/>
    <property type="match status" value="1"/>
</dbReference>
<evidence type="ECO:0000313" key="2">
    <source>
        <dbReference type="Proteomes" id="UP000295678"/>
    </source>
</evidence>
<dbReference type="AlphaFoldDB" id="A0A4V2UYZ6"/>
<dbReference type="RefSeq" id="WP_165926894.1">
    <property type="nucleotide sequence ID" value="NZ_SMAK01000007.1"/>
</dbReference>
<keyword evidence="2" id="KW-1185">Reference proteome</keyword>
<name>A0A4V2UYZ6_9HYPH</name>
<dbReference type="PANTHER" id="PTHR33973">
    <property type="entry name" value="OS07G0153300 PROTEIN"/>
    <property type="match status" value="1"/>
</dbReference>
<evidence type="ECO:0000313" key="1">
    <source>
        <dbReference type="EMBL" id="TCT09308.1"/>
    </source>
</evidence>
<accession>A0A4V2UYZ6</accession>
<organism evidence="1 2">
    <name type="scientific">Tepidamorphus gemmatus</name>
    <dbReference type="NCBI Taxonomy" id="747076"/>
    <lineage>
        <taxon>Bacteria</taxon>
        <taxon>Pseudomonadati</taxon>
        <taxon>Pseudomonadota</taxon>
        <taxon>Alphaproteobacteria</taxon>
        <taxon>Hyphomicrobiales</taxon>
        <taxon>Tepidamorphaceae</taxon>
        <taxon>Tepidamorphus</taxon>
    </lineage>
</organism>
<gene>
    <name evidence="1" type="ORF">EDC22_107155</name>
</gene>
<protein>
    <recommendedName>
        <fullName evidence="3">DUF1365 family protein</fullName>
    </recommendedName>
</protein>
<evidence type="ECO:0008006" key="3">
    <source>
        <dbReference type="Google" id="ProtNLM"/>
    </source>
</evidence>
<dbReference type="InterPro" id="IPR010775">
    <property type="entry name" value="DUF1365"/>
</dbReference>
<comment type="caution">
    <text evidence="1">The sequence shown here is derived from an EMBL/GenBank/DDBJ whole genome shotgun (WGS) entry which is preliminary data.</text>
</comment>
<reference evidence="1 2" key="1">
    <citation type="submission" date="2019-03" db="EMBL/GenBank/DDBJ databases">
        <title>Genomic Encyclopedia of Type Strains, Phase IV (KMG-IV): sequencing the most valuable type-strain genomes for metagenomic binning, comparative biology and taxonomic classification.</title>
        <authorList>
            <person name="Goeker M."/>
        </authorList>
    </citation>
    <scope>NUCLEOTIDE SEQUENCE [LARGE SCALE GENOMIC DNA]</scope>
    <source>
        <strain evidence="1 2">DSM 19345</strain>
    </source>
</reference>
<dbReference type="Proteomes" id="UP000295678">
    <property type="component" value="Unassembled WGS sequence"/>
</dbReference>
<sequence>MSDAPAALYDVIVVHRRLHPVDHELRYALTYALVDIARLDELDRRSRLFSHNRFNLFSIRDRDHGPGDGTPLAEHAARLAAAAGLAGEIARVELLCLPRMLGYVFNPLSVYFCYARSGEVRLILYEVSNTFGERKTYVVPAGPAPTGPIRQVADKRLYVSPFNHADGRYDFTIAPPGDRVRVGVALSRRRQPILTAHLVGRRRPFDDRGLVRTLARHPALTWKVTAGIHWEALKLWRKGLRMVPRPRDTGHSAIFSSPEPDGPLQ</sequence>
<proteinExistence type="predicted"/>
<dbReference type="EMBL" id="SMAK01000007">
    <property type="protein sequence ID" value="TCT09308.1"/>
    <property type="molecule type" value="Genomic_DNA"/>
</dbReference>